<dbReference type="STRING" id="490188.SAMN04488068_2851"/>
<dbReference type="PROSITE" id="PS51257">
    <property type="entry name" value="PROKAR_LIPOPROTEIN"/>
    <property type="match status" value="1"/>
</dbReference>
<dbReference type="OrthoDB" id="9769898at2"/>
<organism evidence="2 3">
    <name type="scientific">Hydrocarboniphaga daqingensis</name>
    <dbReference type="NCBI Taxonomy" id="490188"/>
    <lineage>
        <taxon>Bacteria</taxon>
        <taxon>Pseudomonadati</taxon>
        <taxon>Pseudomonadota</taxon>
        <taxon>Gammaproteobacteria</taxon>
        <taxon>Nevskiales</taxon>
        <taxon>Nevskiaceae</taxon>
        <taxon>Hydrocarboniphaga</taxon>
    </lineage>
</organism>
<dbReference type="EMBL" id="FQWZ01000007">
    <property type="protein sequence ID" value="SHH20302.1"/>
    <property type="molecule type" value="Genomic_DNA"/>
</dbReference>
<dbReference type="PANTHER" id="PTHR33361:SF16">
    <property type="entry name" value="DUF885 DOMAIN-CONTAINING PROTEIN"/>
    <property type="match status" value="1"/>
</dbReference>
<evidence type="ECO:0000313" key="2">
    <source>
        <dbReference type="EMBL" id="SHH20302.1"/>
    </source>
</evidence>
<proteinExistence type="predicted"/>
<reference evidence="2 3" key="1">
    <citation type="submission" date="2016-11" db="EMBL/GenBank/DDBJ databases">
        <authorList>
            <person name="Jaros S."/>
            <person name="Januszkiewicz K."/>
            <person name="Wedrychowicz H."/>
        </authorList>
    </citation>
    <scope>NUCLEOTIDE SEQUENCE [LARGE SCALE GENOMIC DNA]</scope>
    <source>
        <strain evidence="2 3">CGMCC 1.7049</strain>
    </source>
</reference>
<feature type="signal peptide" evidence="1">
    <location>
        <begin position="1"/>
        <end position="19"/>
    </location>
</feature>
<keyword evidence="3" id="KW-1185">Reference proteome</keyword>
<gene>
    <name evidence="2" type="ORF">SAMN04488068_2851</name>
</gene>
<name>A0A1M5R1R2_9GAMM</name>
<dbReference type="AlphaFoldDB" id="A0A1M5R1R2"/>
<evidence type="ECO:0000256" key="1">
    <source>
        <dbReference type="SAM" id="SignalP"/>
    </source>
</evidence>
<dbReference type="InterPro" id="IPR010281">
    <property type="entry name" value="DUF885"/>
</dbReference>
<protein>
    <submittedName>
        <fullName evidence="2">Uncharacterized conserved protein, DUF885 familyt</fullName>
    </submittedName>
</protein>
<dbReference type="RefSeq" id="WP_072898411.1">
    <property type="nucleotide sequence ID" value="NZ_FQWZ01000007.1"/>
</dbReference>
<sequence>MTRTALTTALAALLASACASQPPAPPAAPPVPAAATPAAPTAEQIAAETARLNAWFEARYEEELAFSPIMLTFLGRKDRYNELDDMSEQAEIDQLQWRRNSVEAMKSQFRYDWLTDEAKTSYDIWQYQYERQAAGAAFRRNRYMFDHMNGAQSDLPTLLISFHRVDTESDLQAYIDRVAAIPTAMDTLIGRARLGLEQGVRPPRFAYEGVIDQARKVITGAPFTKGKDSALWADLQAEIDGLQKKKLISAARAQALKSQARTTLVMQLKPAYQRLIAFVESDIGNAAVNPSGVGSTQANGAAYYDEMLRLMTTTDLSAEQIHQIGLSEVARLRGEMIALKDRVGFNGDLEAFFAFIDSDKRFVFPENDAGRQAYLDQATAAINNIKKELPRYFGVLPKADLVVKRVEAFREQPGAAQHYYPGTPDGSRPGTYYVHLSDVSAMPKTELEVIAYHEGLPGHHMQISIAQELTGVPTFRTQADFTAYQEGWALYSEWLAKEMPNTYQDPYSEYGRLSSEMWRAVRLVVDTGLHAKGWTEQQAVDYFDANLSVPRAAVVSEVQRYIAAPGQATAYKIGMMRIQQLRRSAEAALGDRFDIRRFHDCVLAGGALPLDLLDRRVKQWIAAEQQR</sequence>
<dbReference type="PANTHER" id="PTHR33361">
    <property type="entry name" value="GLR0591 PROTEIN"/>
    <property type="match status" value="1"/>
</dbReference>
<keyword evidence="1" id="KW-0732">Signal</keyword>
<feature type="chain" id="PRO_5013064771" evidence="1">
    <location>
        <begin position="20"/>
        <end position="627"/>
    </location>
</feature>
<accession>A0A1M5R1R2</accession>
<evidence type="ECO:0000313" key="3">
    <source>
        <dbReference type="Proteomes" id="UP000199758"/>
    </source>
</evidence>
<dbReference type="Pfam" id="PF05960">
    <property type="entry name" value="DUF885"/>
    <property type="match status" value="1"/>
</dbReference>
<dbReference type="Proteomes" id="UP000199758">
    <property type="component" value="Unassembled WGS sequence"/>
</dbReference>